<dbReference type="OrthoDB" id="10346767at2759"/>
<feature type="compositionally biased region" description="Polar residues" evidence="1">
    <location>
        <begin position="782"/>
        <end position="800"/>
    </location>
</feature>
<dbReference type="PROSITE" id="PS50853">
    <property type="entry name" value="FN3"/>
    <property type="match status" value="1"/>
</dbReference>
<gene>
    <name evidence="4" type="ORF">MCOR_593</name>
</gene>
<evidence type="ECO:0000313" key="5">
    <source>
        <dbReference type="Proteomes" id="UP000507470"/>
    </source>
</evidence>
<keyword evidence="5" id="KW-1185">Reference proteome</keyword>
<name>A0A6J7ZVI1_MYTCO</name>
<feature type="compositionally biased region" description="Low complexity" evidence="1">
    <location>
        <begin position="817"/>
        <end position="828"/>
    </location>
</feature>
<organism evidence="4 5">
    <name type="scientific">Mytilus coruscus</name>
    <name type="common">Sea mussel</name>
    <dbReference type="NCBI Taxonomy" id="42192"/>
    <lineage>
        <taxon>Eukaryota</taxon>
        <taxon>Metazoa</taxon>
        <taxon>Spiralia</taxon>
        <taxon>Lophotrochozoa</taxon>
        <taxon>Mollusca</taxon>
        <taxon>Bivalvia</taxon>
        <taxon>Autobranchia</taxon>
        <taxon>Pteriomorphia</taxon>
        <taxon>Mytilida</taxon>
        <taxon>Mytiloidea</taxon>
        <taxon>Mytilidae</taxon>
        <taxon>Mytilinae</taxon>
        <taxon>Mytilus</taxon>
    </lineage>
</organism>
<dbReference type="InterPro" id="IPR013783">
    <property type="entry name" value="Ig-like_fold"/>
</dbReference>
<dbReference type="AlphaFoldDB" id="A0A6J7ZVI1"/>
<dbReference type="SUPFAM" id="SSF49265">
    <property type="entry name" value="Fibronectin type III"/>
    <property type="match status" value="1"/>
</dbReference>
<evidence type="ECO:0000256" key="1">
    <source>
        <dbReference type="SAM" id="MobiDB-lite"/>
    </source>
</evidence>
<feature type="region of interest" description="Disordered" evidence="1">
    <location>
        <begin position="707"/>
        <end position="738"/>
    </location>
</feature>
<dbReference type="InterPro" id="IPR036116">
    <property type="entry name" value="FN3_sf"/>
</dbReference>
<keyword evidence="2" id="KW-1133">Transmembrane helix</keyword>
<dbReference type="InterPro" id="IPR003961">
    <property type="entry name" value="FN3_dom"/>
</dbReference>
<sequence length="931" mass="104222">MGQIGQEITSTVSVCSMTDFIILLFFTLLVHKAVCLKFKGGDFILLDYEPENLLYENTFVHDWRLCRVNSSVISPYEYNKKGYINENCSNKNWDNKHPYLKYAWFYSGVPDTEVPTCTPLSAAESYFWNCEKDLPSNEVTPYRNCTPVCNEGYTLLHNVTTRCSVNLTWTWFGDKDRQFCEKTYFPDSTQTSAKRPSSSAASIQPPTSSSAASHQSTGTKASQRPTSTFSSVTVPYYEADWTLSDLSAIPINRTAIQLTWKVLGSQHYPTRYTLVYHILGETTLSTVFSENSLHTIISQLEPDSKYFFKLCAEGNNERYEICANTTIQTKAGGKRNTQSTNVKDIVYIVTGATIGGILMLVIIVAVVYCKCRSRKQITSSHISSENNVELPVNSPLSQNSCGQGNCFGSCEQEESSFTDSSKVSHSGSSSITDSPDFHNKNGKDYQESKEKLVDFDSGDKKQRTPIDVDSGDKKQRVLSDVDSAETNNRKKQEINSEVDMLECRKINSINENDICMNSMLCGRSQPEEKETDYYSSIFDGELLLLDSMSEHSTMNTVEEPILFLTKDEEKKALLETCGKQEEDNKEMLNPSKKCNSSFENNGTEKNIHCERQLEIEPFIKFSLDSDVPELDDLTHNSSGLASVGVNFYSPDLPKPTEYDKNVNVDGSRANSLHAMDPPSEMYSAQPYAAAAEFHPLVNGNQFLMPKPDSFDYSRSRSSSSQSHQKESKALQHQNTCSRDNKLAAHASISQTFPSQGGRSSCDIDAMNNQVVNQNVSVGRGTHFNNSDNSTDQNTRSANSISEKECEPVQRRLPFPLLLPRTQPLPNNRQNLETDGQGRCPSSEDISQECYSLPVVPAVVCLSNYRTESNGERESSTCTMPISKAKDILSLTFFVRLGYHIDPDSFYGPVKSWFGLSLQVLKLSEEEVQSIR</sequence>
<evidence type="ECO:0000256" key="2">
    <source>
        <dbReference type="SAM" id="Phobius"/>
    </source>
</evidence>
<accession>A0A6J7ZVI1</accession>
<feature type="transmembrane region" description="Helical" evidence="2">
    <location>
        <begin position="12"/>
        <end position="30"/>
    </location>
</feature>
<keyword evidence="2" id="KW-0472">Membrane</keyword>
<dbReference type="Proteomes" id="UP000507470">
    <property type="component" value="Unassembled WGS sequence"/>
</dbReference>
<feature type="domain" description="Fibronectin type-III" evidence="3">
    <location>
        <begin position="242"/>
        <end position="332"/>
    </location>
</feature>
<feature type="region of interest" description="Disordered" evidence="1">
    <location>
        <begin position="418"/>
        <end position="490"/>
    </location>
</feature>
<feature type="transmembrane region" description="Helical" evidence="2">
    <location>
        <begin position="345"/>
        <end position="369"/>
    </location>
</feature>
<reference evidence="4 5" key="1">
    <citation type="submission" date="2020-06" db="EMBL/GenBank/DDBJ databases">
        <authorList>
            <person name="Li R."/>
            <person name="Bekaert M."/>
        </authorList>
    </citation>
    <scope>NUCLEOTIDE SEQUENCE [LARGE SCALE GENOMIC DNA]</scope>
    <source>
        <strain evidence="5">wild</strain>
    </source>
</reference>
<feature type="compositionally biased region" description="Basic and acidic residues" evidence="1">
    <location>
        <begin position="435"/>
        <end position="479"/>
    </location>
</feature>
<evidence type="ECO:0000313" key="4">
    <source>
        <dbReference type="EMBL" id="CAC5356432.1"/>
    </source>
</evidence>
<feature type="compositionally biased region" description="Low complexity" evidence="1">
    <location>
        <begin position="420"/>
        <end position="430"/>
    </location>
</feature>
<dbReference type="EMBL" id="CACVKT020000155">
    <property type="protein sequence ID" value="CAC5356432.1"/>
    <property type="molecule type" value="Genomic_DNA"/>
</dbReference>
<feature type="region of interest" description="Disordered" evidence="1">
    <location>
        <begin position="187"/>
        <end position="227"/>
    </location>
</feature>
<feature type="region of interest" description="Disordered" evidence="1">
    <location>
        <begin position="817"/>
        <end position="839"/>
    </location>
</feature>
<dbReference type="CDD" id="cd00063">
    <property type="entry name" value="FN3"/>
    <property type="match status" value="1"/>
</dbReference>
<proteinExistence type="predicted"/>
<evidence type="ECO:0000259" key="3">
    <source>
        <dbReference type="PROSITE" id="PS50853"/>
    </source>
</evidence>
<dbReference type="Gene3D" id="2.60.40.10">
    <property type="entry name" value="Immunoglobulins"/>
    <property type="match status" value="1"/>
</dbReference>
<keyword evidence="2" id="KW-0812">Transmembrane</keyword>
<protein>
    <recommendedName>
        <fullName evidence="3">Fibronectin type-III domain-containing protein</fullName>
    </recommendedName>
</protein>
<feature type="region of interest" description="Disordered" evidence="1">
    <location>
        <begin position="777"/>
        <end position="805"/>
    </location>
</feature>